<dbReference type="Proteomes" id="UP000885806">
    <property type="component" value="Unassembled WGS sequence"/>
</dbReference>
<sequence length="167" mass="18232">MTILITGAAGFIGHHLALALLSAGRQVVGVDSLNDYYDPDLKRARLERLARHEGFRFHQLDLAEDGALERAVSPDTLSHIVNLAAQAGVRWSITNPRAYIRSNLDGYANVLEFARAAKNLKHLVYASSSSVYGDRTGGPFRESDPVTRPASLYAATKISGEMLSESY</sequence>
<dbReference type="SUPFAM" id="SSF51735">
    <property type="entry name" value="NAD(P)-binding Rossmann-fold domains"/>
    <property type="match status" value="1"/>
</dbReference>
<proteinExistence type="predicted"/>
<keyword evidence="1" id="KW-0520">NAD</keyword>
<organism evidence="3">
    <name type="scientific">Hellea balneolensis</name>
    <dbReference type="NCBI Taxonomy" id="287478"/>
    <lineage>
        <taxon>Bacteria</taxon>
        <taxon>Pseudomonadati</taxon>
        <taxon>Pseudomonadota</taxon>
        <taxon>Alphaproteobacteria</taxon>
        <taxon>Maricaulales</taxon>
        <taxon>Robiginitomaculaceae</taxon>
        <taxon>Hellea</taxon>
    </lineage>
</organism>
<feature type="domain" description="NAD-dependent epimerase/dehydratase" evidence="2">
    <location>
        <begin position="3"/>
        <end position="167"/>
    </location>
</feature>
<evidence type="ECO:0000259" key="2">
    <source>
        <dbReference type="Pfam" id="PF01370"/>
    </source>
</evidence>
<evidence type="ECO:0000313" key="3">
    <source>
        <dbReference type="EMBL" id="HHI88706.1"/>
    </source>
</evidence>
<dbReference type="AlphaFoldDB" id="A0A7V5NWR1"/>
<dbReference type="Pfam" id="PF01370">
    <property type="entry name" value="Epimerase"/>
    <property type="match status" value="1"/>
</dbReference>
<gene>
    <name evidence="3" type="ORF">ENK01_02020</name>
</gene>
<reference evidence="3" key="1">
    <citation type="journal article" date="2020" name="mSystems">
        <title>Genome- and Community-Level Interaction Insights into Carbon Utilization and Element Cycling Functions of Hydrothermarchaeota in Hydrothermal Sediment.</title>
        <authorList>
            <person name="Zhou Z."/>
            <person name="Liu Y."/>
            <person name="Xu W."/>
            <person name="Pan J."/>
            <person name="Luo Z.H."/>
            <person name="Li M."/>
        </authorList>
    </citation>
    <scope>NUCLEOTIDE SEQUENCE [LARGE SCALE GENOMIC DNA]</scope>
    <source>
        <strain evidence="3">HyVt-538</strain>
    </source>
</reference>
<comment type="caution">
    <text evidence="3">The sequence shown here is derived from an EMBL/GenBank/DDBJ whole genome shotgun (WGS) entry which is preliminary data.</text>
</comment>
<name>A0A7V5NWR1_9PROT</name>
<dbReference type="EMBL" id="DROP01000136">
    <property type="protein sequence ID" value="HHI88706.1"/>
    <property type="molecule type" value="Genomic_DNA"/>
</dbReference>
<dbReference type="Gene3D" id="3.40.50.720">
    <property type="entry name" value="NAD(P)-binding Rossmann-like Domain"/>
    <property type="match status" value="1"/>
</dbReference>
<protein>
    <submittedName>
        <fullName evidence="3">NAD-dependent epimerase/dehydratase family protein</fullName>
    </submittedName>
</protein>
<feature type="non-terminal residue" evidence="3">
    <location>
        <position position="167"/>
    </location>
</feature>
<dbReference type="PANTHER" id="PTHR43574">
    <property type="entry name" value="EPIMERASE-RELATED"/>
    <property type="match status" value="1"/>
</dbReference>
<dbReference type="InterPro" id="IPR001509">
    <property type="entry name" value="Epimerase_deHydtase"/>
</dbReference>
<dbReference type="InterPro" id="IPR036291">
    <property type="entry name" value="NAD(P)-bd_dom_sf"/>
</dbReference>
<accession>A0A7V5NWR1</accession>
<evidence type="ECO:0000256" key="1">
    <source>
        <dbReference type="ARBA" id="ARBA00023027"/>
    </source>
</evidence>